<dbReference type="EMBL" id="VLKT01000033">
    <property type="protein sequence ID" value="TWI30059.1"/>
    <property type="molecule type" value="Genomic_DNA"/>
</dbReference>
<dbReference type="InterPro" id="IPR038578">
    <property type="entry name" value="GT29-like_sf"/>
</dbReference>
<dbReference type="GO" id="GO:0016020">
    <property type="term" value="C:membrane"/>
    <property type="evidence" value="ECO:0007669"/>
    <property type="project" value="UniProtKB-SubCell"/>
</dbReference>
<dbReference type="InterPro" id="IPR001675">
    <property type="entry name" value="Glyco_trans_29"/>
</dbReference>
<dbReference type="GO" id="GO:0008373">
    <property type="term" value="F:sialyltransferase activity"/>
    <property type="evidence" value="ECO:0007669"/>
    <property type="project" value="InterPro"/>
</dbReference>
<sequence>MGFKSIARAATFRCRNRRLYDDELHRSRLHLVAPDFSGKSIALIGNAQSIFDRSDGQLIDDHDIVVRLNRGRVVTPKSQGNRTDVLSLANTLSMAQVREMFGNPRLIWVTPRRELMHQSMVHQADCFPISDWKRLYSLLNGRRPSAGLITLFLLRESFSPARISLFGFDWKRTNTFYHESGNRQSWHDWDAEQRLIAAWHTSDQCLGGPALENSPLLSQTDLDGP</sequence>
<dbReference type="Pfam" id="PF00777">
    <property type="entry name" value="Glyco_transf_29"/>
    <property type="match status" value="1"/>
</dbReference>
<dbReference type="RefSeq" id="WP_145720855.1">
    <property type="nucleotide sequence ID" value="NZ_BSPF01000116.1"/>
</dbReference>
<evidence type="ECO:0000313" key="9">
    <source>
        <dbReference type="EMBL" id="TWI30059.1"/>
    </source>
</evidence>
<keyword evidence="7" id="KW-0472">Membrane</keyword>
<comment type="caution">
    <text evidence="9">The sequence shown here is derived from an EMBL/GenBank/DDBJ whole genome shotgun (WGS) entry which is preliminary data.</text>
</comment>
<evidence type="ECO:0000256" key="7">
    <source>
        <dbReference type="ARBA" id="ARBA00023136"/>
    </source>
</evidence>
<evidence type="ECO:0008006" key="11">
    <source>
        <dbReference type="Google" id="ProtNLM"/>
    </source>
</evidence>
<comment type="subcellular location">
    <subcellularLocation>
        <location evidence="2">Endomembrane system</location>
    </subcellularLocation>
    <subcellularLocation>
        <location evidence="1">Membrane</location>
        <topology evidence="1">Single-pass membrane protein</topology>
    </subcellularLocation>
</comment>
<accession>A0A562NCZ5</accession>
<dbReference type="Gene3D" id="3.90.1480.20">
    <property type="entry name" value="Glycosyl transferase family 29"/>
    <property type="match status" value="2"/>
</dbReference>
<reference evidence="9 10" key="1">
    <citation type="journal article" date="2015" name="Stand. Genomic Sci.">
        <title>Genomic Encyclopedia of Bacterial and Archaeal Type Strains, Phase III: the genomes of soil and plant-associated and newly described type strains.</title>
        <authorList>
            <person name="Whitman W.B."/>
            <person name="Woyke T."/>
            <person name="Klenk H.P."/>
            <person name="Zhou Y."/>
            <person name="Lilburn T.G."/>
            <person name="Beck B.J."/>
            <person name="De Vos P."/>
            <person name="Vandamme P."/>
            <person name="Eisen J.A."/>
            <person name="Garrity G."/>
            <person name="Hugenholtz P."/>
            <person name="Kyrpides N.C."/>
        </authorList>
    </citation>
    <scope>NUCLEOTIDE SEQUENCE [LARGE SCALE GENOMIC DNA]</scope>
    <source>
        <strain evidence="9 10">CGMCC 1.2546</strain>
    </source>
</reference>
<evidence type="ECO:0000256" key="3">
    <source>
        <dbReference type="ARBA" id="ARBA00022676"/>
    </source>
</evidence>
<evidence type="ECO:0000256" key="2">
    <source>
        <dbReference type="ARBA" id="ARBA00004308"/>
    </source>
</evidence>
<keyword evidence="8" id="KW-0325">Glycoprotein</keyword>
<evidence type="ECO:0000256" key="8">
    <source>
        <dbReference type="ARBA" id="ARBA00023180"/>
    </source>
</evidence>
<evidence type="ECO:0000313" key="10">
    <source>
        <dbReference type="Proteomes" id="UP000317122"/>
    </source>
</evidence>
<keyword evidence="6" id="KW-1133">Transmembrane helix</keyword>
<keyword evidence="10" id="KW-1185">Reference proteome</keyword>
<dbReference type="OrthoDB" id="5614897at2"/>
<keyword evidence="5" id="KW-0812">Transmembrane</keyword>
<evidence type="ECO:0000256" key="1">
    <source>
        <dbReference type="ARBA" id="ARBA00004167"/>
    </source>
</evidence>
<evidence type="ECO:0000256" key="4">
    <source>
        <dbReference type="ARBA" id="ARBA00022679"/>
    </source>
</evidence>
<organism evidence="9 10">
    <name type="scientific">Mesorhizobium tianshanense</name>
    <dbReference type="NCBI Taxonomy" id="39844"/>
    <lineage>
        <taxon>Bacteria</taxon>
        <taxon>Pseudomonadati</taxon>
        <taxon>Pseudomonadota</taxon>
        <taxon>Alphaproteobacteria</taxon>
        <taxon>Hyphomicrobiales</taxon>
        <taxon>Phyllobacteriaceae</taxon>
        <taxon>Mesorhizobium</taxon>
    </lineage>
</organism>
<keyword evidence="4" id="KW-0808">Transferase</keyword>
<dbReference type="AlphaFoldDB" id="A0A562NCZ5"/>
<protein>
    <recommendedName>
        <fullName evidence="11">Glycosyl transferase family 29 (Putative sialyltransferase)</fullName>
    </recommendedName>
</protein>
<proteinExistence type="predicted"/>
<evidence type="ECO:0000256" key="5">
    <source>
        <dbReference type="ARBA" id="ARBA00022692"/>
    </source>
</evidence>
<dbReference type="GO" id="GO:0012505">
    <property type="term" value="C:endomembrane system"/>
    <property type="evidence" value="ECO:0007669"/>
    <property type="project" value="UniProtKB-SubCell"/>
</dbReference>
<dbReference type="Proteomes" id="UP000317122">
    <property type="component" value="Unassembled WGS sequence"/>
</dbReference>
<gene>
    <name evidence="9" type="ORF">IQ26_04875</name>
</gene>
<keyword evidence="3" id="KW-0328">Glycosyltransferase</keyword>
<name>A0A562NCZ5_9HYPH</name>
<evidence type="ECO:0000256" key="6">
    <source>
        <dbReference type="ARBA" id="ARBA00022989"/>
    </source>
</evidence>